<proteinExistence type="predicted"/>
<name>A0AA38J3C3_9CUCU</name>
<reference evidence="1" key="1">
    <citation type="journal article" date="2023" name="G3 (Bethesda)">
        <title>Whole genome assemblies of Zophobas morio and Tenebrio molitor.</title>
        <authorList>
            <person name="Kaur S."/>
            <person name="Stinson S.A."/>
            <person name="diCenzo G.C."/>
        </authorList>
    </citation>
    <scope>NUCLEOTIDE SEQUENCE</scope>
    <source>
        <strain evidence="1">QUZm001</strain>
    </source>
</reference>
<gene>
    <name evidence="1" type="ORF">Zmor_001780</name>
</gene>
<organism evidence="1 2">
    <name type="scientific">Zophobas morio</name>
    <dbReference type="NCBI Taxonomy" id="2755281"/>
    <lineage>
        <taxon>Eukaryota</taxon>
        <taxon>Metazoa</taxon>
        <taxon>Ecdysozoa</taxon>
        <taxon>Arthropoda</taxon>
        <taxon>Hexapoda</taxon>
        <taxon>Insecta</taxon>
        <taxon>Pterygota</taxon>
        <taxon>Neoptera</taxon>
        <taxon>Endopterygota</taxon>
        <taxon>Coleoptera</taxon>
        <taxon>Polyphaga</taxon>
        <taxon>Cucujiformia</taxon>
        <taxon>Tenebrionidae</taxon>
        <taxon>Zophobas</taxon>
    </lineage>
</organism>
<evidence type="ECO:0000313" key="2">
    <source>
        <dbReference type="Proteomes" id="UP001168821"/>
    </source>
</evidence>
<dbReference type="AlphaFoldDB" id="A0AA38J3C3"/>
<dbReference type="Proteomes" id="UP001168821">
    <property type="component" value="Unassembled WGS sequence"/>
</dbReference>
<accession>A0AA38J3C3</accession>
<evidence type="ECO:0000313" key="1">
    <source>
        <dbReference type="EMBL" id="KAJ3666331.1"/>
    </source>
</evidence>
<keyword evidence="2" id="KW-1185">Reference proteome</keyword>
<dbReference type="EMBL" id="JALNTZ010000001">
    <property type="protein sequence ID" value="KAJ3666331.1"/>
    <property type="molecule type" value="Genomic_DNA"/>
</dbReference>
<comment type="caution">
    <text evidence="1">The sequence shown here is derived from an EMBL/GenBank/DDBJ whole genome shotgun (WGS) entry which is preliminary data.</text>
</comment>
<protein>
    <submittedName>
        <fullName evidence="1">Uncharacterized protein</fullName>
    </submittedName>
</protein>
<sequence length="175" mass="18185">MVAAPGTRSVVGDDGGDVCSTGHLDGATLEMTMSAMRHRGPGQCDPGDDVVGDAAKGTWTVQPWRSRRRQCGTGDLDSATLEMMASTMRHRGPRQCDPGDDVVEAAQGTVKQCSPGDNLEAAQGTVKQCSPGDDLEAAQGTVKQCSPGEDIEAAQGTENGAALVKTRRGLRQCSP</sequence>